<dbReference type="Gene3D" id="3.90.1310.10">
    <property type="entry name" value="Penicillin-binding protein 2a (Domain 2)"/>
    <property type="match status" value="1"/>
</dbReference>
<dbReference type="Gene3D" id="3.40.710.10">
    <property type="entry name" value="DD-peptidase/beta-lactamase superfamily"/>
    <property type="match status" value="1"/>
</dbReference>
<accession>A0AAW9MUE5</accession>
<dbReference type="GO" id="GO:0071555">
    <property type="term" value="P:cell wall organization"/>
    <property type="evidence" value="ECO:0007669"/>
    <property type="project" value="TreeGrafter"/>
</dbReference>
<organism evidence="3 4">
    <name type="scientific">Citroniella saccharovorans</name>
    <dbReference type="NCBI Taxonomy" id="2053367"/>
    <lineage>
        <taxon>Bacteria</taxon>
        <taxon>Bacillati</taxon>
        <taxon>Bacillota</taxon>
        <taxon>Tissierellia</taxon>
        <taxon>Tissierellales</taxon>
        <taxon>Peptoniphilaceae</taxon>
        <taxon>Citroniella</taxon>
    </lineage>
</organism>
<proteinExistence type="predicted"/>
<reference evidence="3 4" key="1">
    <citation type="submission" date="2024-01" db="EMBL/GenBank/DDBJ databases">
        <title>Complete genome sequence of Citroniella saccharovorans strain M6.X9, isolated from human fecal sample.</title>
        <authorList>
            <person name="Cheng G."/>
            <person name="Westerholm M."/>
            <person name="Schnurer A."/>
        </authorList>
    </citation>
    <scope>NUCLEOTIDE SEQUENCE [LARGE SCALE GENOMIC DNA]</scope>
    <source>
        <strain evidence="3 4">DSM 29873</strain>
    </source>
</reference>
<protein>
    <submittedName>
        <fullName evidence="3">Penicillin-binding transpeptidase domain-containing protein</fullName>
    </submittedName>
</protein>
<gene>
    <name evidence="3" type="ORF">VLK81_06640</name>
</gene>
<evidence type="ECO:0000259" key="2">
    <source>
        <dbReference type="Pfam" id="PF21922"/>
    </source>
</evidence>
<dbReference type="InterPro" id="IPR050515">
    <property type="entry name" value="Beta-lactam/transpept"/>
</dbReference>
<name>A0AAW9MUE5_9FIRM</name>
<dbReference type="PANTHER" id="PTHR30627:SF24">
    <property type="entry name" value="PENICILLIN-BINDING PROTEIN 4B"/>
    <property type="match status" value="1"/>
</dbReference>
<dbReference type="GO" id="GO:0005886">
    <property type="term" value="C:plasma membrane"/>
    <property type="evidence" value="ECO:0007669"/>
    <property type="project" value="TreeGrafter"/>
</dbReference>
<dbReference type="RefSeq" id="WP_324619866.1">
    <property type="nucleotide sequence ID" value="NZ_JAYKOT010000003.1"/>
</dbReference>
<dbReference type="InterPro" id="IPR012338">
    <property type="entry name" value="Beta-lactam/transpept-like"/>
</dbReference>
<feature type="domain" description="Penicillin-binding protein transpeptidase" evidence="1">
    <location>
        <begin position="155"/>
        <end position="457"/>
    </location>
</feature>
<dbReference type="Pfam" id="PF00905">
    <property type="entry name" value="Transpeptidase"/>
    <property type="match status" value="1"/>
</dbReference>
<keyword evidence="4" id="KW-1185">Reference proteome</keyword>
<feature type="domain" description="Penicillin binding protein A dimerisation" evidence="2">
    <location>
        <begin position="54"/>
        <end position="131"/>
    </location>
</feature>
<dbReference type="GO" id="GO:0008658">
    <property type="term" value="F:penicillin binding"/>
    <property type="evidence" value="ECO:0007669"/>
    <property type="project" value="InterPro"/>
</dbReference>
<dbReference type="Proteomes" id="UP001357733">
    <property type="component" value="Unassembled WGS sequence"/>
</dbReference>
<evidence type="ECO:0000259" key="1">
    <source>
        <dbReference type="Pfam" id="PF00905"/>
    </source>
</evidence>
<dbReference type="SUPFAM" id="SSF56601">
    <property type="entry name" value="beta-lactamase/transpeptidase-like"/>
    <property type="match status" value="1"/>
</dbReference>
<dbReference type="PANTHER" id="PTHR30627">
    <property type="entry name" value="PEPTIDOGLYCAN D,D-TRANSPEPTIDASE"/>
    <property type="match status" value="1"/>
</dbReference>
<dbReference type="InterPro" id="IPR001460">
    <property type="entry name" value="PCN-bd_Tpept"/>
</dbReference>
<evidence type="ECO:0000313" key="3">
    <source>
        <dbReference type="EMBL" id="MEB3429691.1"/>
    </source>
</evidence>
<dbReference type="GO" id="GO:0071972">
    <property type="term" value="F:peptidoglycan L,D-transpeptidase activity"/>
    <property type="evidence" value="ECO:0007669"/>
    <property type="project" value="TreeGrafter"/>
</dbReference>
<comment type="caution">
    <text evidence="3">The sequence shown here is derived from an EMBL/GenBank/DDBJ whole genome shotgun (WGS) entry which is preliminary data.</text>
</comment>
<dbReference type="AlphaFoldDB" id="A0AAW9MUE5"/>
<sequence length="465" mass="51692">MERIKKIKLVLVFLTILLISLIAYISYFQLVEAKKIVDNEYNQRNWVDEDKYIRGKIYSRNGEIIADNVVKDGKKLRYYPYGSLFSHAIGYSSKEYGKTGLEREYNDELINISKKTPIDNIKDLVIEEKKGNDIYTSLDVQLQKEANELLQGHKGSIVLLNPKTGEIYAMVSKPDFDPNNLSKDWENLITNEQSPLLNRAVNGLYTPGSIIKVITATSILENKDSINLLYDDTGSINVDGYTINNYMNQGHGQINLMWALVHSSNTYFVDKSLQLGPKILEDTFSRFMFGKGIPFDYPVESSTNPFVEGMNNLDLAAAAFGQGTTLVTPLNMALSIGAIANNGKMVIPTMINKIDRKEKDFVNEFKDNVLINSTSEEVSKELRDDLAEVVNNYDTATTYNVSSGGKTGTAETGSGLTHAWYLGFAPLEDPYLAVAVILEEDGSLGGTTAAPIGAKMLDLGYEVIK</sequence>
<evidence type="ECO:0000313" key="4">
    <source>
        <dbReference type="Proteomes" id="UP001357733"/>
    </source>
</evidence>
<dbReference type="Pfam" id="PF21922">
    <property type="entry name" value="PBP_dimer_2"/>
    <property type="match status" value="1"/>
</dbReference>
<dbReference type="InterPro" id="IPR054120">
    <property type="entry name" value="PBPA_dimer"/>
</dbReference>
<dbReference type="EMBL" id="JAYKOT010000003">
    <property type="protein sequence ID" value="MEB3429691.1"/>
    <property type="molecule type" value="Genomic_DNA"/>
</dbReference>